<dbReference type="GO" id="GO:0032259">
    <property type="term" value="P:methylation"/>
    <property type="evidence" value="ECO:0007669"/>
    <property type="project" value="UniProtKB-KW"/>
</dbReference>
<feature type="transmembrane region" description="Helical" evidence="1">
    <location>
        <begin position="224"/>
        <end position="246"/>
    </location>
</feature>
<evidence type="ECO:0000313" key="2">
    <source>
        <dbReference type="EMBL" id="KKQ71375.1"/>
    </source>
</evidence>
<dbReference type="AlphaFoldDB" id="A0A0G0K7C7"/>
<comment type="caution">
    <text evidence="2">The sequence shown here is derived from an EMBL/GenBank/DDBJ whole genome shotgun (WGS) entry which is preliminary data.</text>
</comment>
<protein>
    <submittedName>
        <fullName evidence="2">Methyltransferase type 11</fullName>
    </submittedName>
</protein>
<proteinExistence type="predicted"/>
<dbReference type="InterPro" id="IPR029063">
    <property type="entry name" value="SAM-dependent_MTases_sf"/>
</dbReference>
<reference evidence="2 3" key="1">
    <citation type="journal article" date="2015" name="Nature">
        <title>rRNA introns, odd ribosomes, and small enigmatic genomes across a large radiation of phyla.</title>
        <authorList>
            <person name="Brown C.T."/>
            <person name="Hug L.A."/>
            <person name="Thomas B.C."/>
            <person name="Sharon I."/>
            <person name="Castelle C.J."/>
            <person name="Singh A."/>
            <person name="Wilkins M.J."/>
            <person name="Williams K.H."/>
            <person name="Banfield J.F."/>
        </authorList>
    </citation>
    <scope>NUCLEOTIDE SEQUENCE [LARGE SCALE GENOMIC DNA]</scope>
</reference>
<gene>
    <name evidence="2" type="ORF">US90_C0003G0018</name>
</gene>
<dbReference type="Pfam" id="PF13489">
    <property type="entry name" value="Methyltransf_23"/>
    <property type="match status" value="1"/>
</dbReference>
<keyword evidence="2" id="KW-0808">Transferase</keyword>
<name>A0A0G0K7C7_9BACT</name>
<dbReference type="GO" id="GO:0008168">
    <property type="term" value="F:methyltransferase activity"/>
    <property type="evidence" value="ECO:0007669"/>
    <property type="project" value="UniProtKB-KW"/>
</dbReference>
<dbReference type="EMBL" id="LBUT01000003">
    <property type="protein sequence ID" value="KKQ71375.1"/>
    <property type="molecule type" value="Genomic_DNA"/>
</dbReference>
<dbReference type="PANTHER" id="PTHR43861:SF6">
    <property type="entry name" value="METHYLTRANSFERASE TYPE 11"/>
    <property type="match status" value="1"/>
</dbReference>
<dbReference type="PANTHER" id="PTHR43861">
    <property type="entry name" value="TRANS-ACONITATE 2-METHYLTRANSFERASE-RELATED"/>
    <property type="match status" value="1"/>
</dbReference>
<dbReference type="STRING" id="1618490.US90_C0003G0018"/>
<accession>A0A0G0K7C7</accession>
<sequence>MVSKKCEICGRINIKNVLIGKSFRIDVCSYCGNAFTVPSPDEKRYQNEDFHEQFKAEKVSDLPRQWRNSILIQCKLIENNFDKNIKILEIGCGQGLMLKELQDSGYNVMGIEPSKTACENAKRKNINVMNSYFPTKLITDKFDLIIISHVLEHIKEYGKFLDSLPIISKNKCCLLITQTNYKGLIPVMQKENWYAWVPEQHYWHFTSSGLMFVLKEKGYKKMKLIRSSLVHGLTLATVITELFPFLGDQFHLLVRYERKN</sequence>
<keyword evidence="1" id="KW-1133">Transmembrane helix</keyword>
<dbReference type="SUPFAM" id="SSF53335">
    <property type="entry name" value="S-adenosyl-L-methionine-dependent methyltransferases"/>
    <property type="match status" value="1"/>
</dbReference>
<dbReference type="Gene3D" id="3.40.50.150">
    <property type="entry name" value="Vaccinia Virus protein VP39"/>
    <property type="match status" value="1"/>
</dbReference>
<keyword evidence="1" id="KW-0472">Membrane</keyword>
<dbReference type="Proteomes" id="UP000034406">
    <property type="component" value="Unassembled WGS sequence"/>
</dbReference>
<evidence type="ECO:0000313" key="3">
    <source>
        <dbReference type="Proteomes" id="UP000034406"/>
    </source>
</evidence>
<evidence type="ECO:0000256" key="1">
    <source>
        <dbReference type="SAM" id="Phobius"/>
    </source>
</evidence>
<dbReference type="CDD" id="cd02440">
    <property type="entry name" value="AdoMet_MTases"/>
    <property type="match status" value="1"/>
</dbReference>
<organism evidence="2 3">
    <name type="scientific">Candidatus Shapirobacteria bacterium GW2011_GWE2_38_30</name>
    <dbReference type="NCBI Taxonomy" id="1618490"/>
    <lineage>
        <taxon>Bacteria</taxon>
        <taxon>Candidatus Shapironibacteriota</taxon>
    </lineage>
</organism>
<keyword evidence="1" id="KW-0812">Transmembrane</keyword>
<keyword evidence="2" id="KW-0489">Methyltransferase</keyword>